<evidence type="ECO:0000256" key="3">
    <source>
        <dbReference type="ARBA" id="ARBA00022692"/>
    </source>
</evidence>
<dbReference type="GO" id="GO:0016020">
    <property type="term" value="C:membrane"/>
    <property type="evidence" value="ECO:0007669"/>
    <property type="project" value="UniProtKB-SubCell"/>
</dbReference>
<evidence type="ECO:0000256" key="5">
    <source>
        <dbReference type="ARBA" id="ARBA00023136"/>
    </source>
</evidence>
<dbReference type="AlphaFoldDB" id="A0AAD4NFZ2"/>
<feature type="transmembrane region" description="Helical" evidence="6">
    <location>
        <begin position="180"/>
        <end position="203"/>
    </location>
</feature>
<evidence type="ECO:0000259" key="7">
    <source>
        <dbReference type="Pfam" id="PF01490"/>
    </source>
</evidence>
<name>A0AAD4NFZ2_9BILA</name>
<evidence type="ECO:0000256" key="2">
    <source>
        <dbReference type="ARBA" id="ARBA00022448"/>
    </source>
</evidence>
<feature type="transmembrane region" description="Helical" evidence="6">
    <location>
        <begin position="394"/>
        <end position="415"/>
    </location>
</feature>
<dbReference type="Pfam" id="PF01490">
    <property type="entry name" value="Aa_trans"/>
    <property type="match status" value="1"/>
</dbReference>
<keyword evidence="9" id="KW-1185">Reference proteome</keyword>
<feature type="transmembrane region" description="Helical" evidence="6">
    <location>
        <begin position="368"/>
        <end position="388"/>
    </location>
</feature>
<feature type="transmembrane region" description="Helical" evidence="6">
    <location>
        <begin position="210"/>
        <end position="230"/>
    </location>
</feature>
<organism evidence="8 9">
    <name type="scientific">Ditylenchus destructor</name>
    <dbReference type="NCBI Taxonomy" id="166010"/>
    <lineage>
        <taxon>Eukaryota</taxon>
        <taxon>Metazoa</taxon>
        <taxon>Ecdysozoa</taxon>
        <taxon>Nematoda</taxon>
        <taxon>Chromadorea</taxon>
        <taxon>Rhabditida</taxon>
        <taxon>Tylenchina</taxon>
        <taxon>Tylenchomorpha</taxon>
        <taxon>Sphaerularioidea</taxon>
        <taxon>Anguinidae</taxon>
        <taxon>Anguininae</taxon>
        <taxon>Ditylenchus</taxon>
    </lineage>
</organism>
<gene>
    <name evidence="8" type="ORF">DdX_03829</name>
</gene>
<dbReference type="PANTHER" id="PTHR48017">
    <property type="entry name" value="OS05G0424000 PROTEIN-RELATED"/>
    <property type="match status" value="1"/>
</dbReference>
<feature type="transmembrane region" description="Helical" evidence="6">
    <location>
        <begin position="148"/>
        <end position="168"/>
    </location>
</feature>
<sequence>MGYDKFVFDENSPALINNEHCIQRPDDSVNRMLTEEPVNGIQGDIGDYVSKGSRLKKKFGLGWPLTGLLVVGEMAGSGIVALPTAIVRCGFWPGLAILLIMAFMGITAAVLLGKSWVILLKRFPVYRTHCRRPYPEIAMRAMGVRAKYIVTACVNVSMFGVTVVFLLLCAKNTRDFLHAFLKVDMSECILMLIIALALLPVTFLKSPKDFWHAVVLGMASTVLAYVLIIAGSVADYTDCSPESQMPELKWSNMLLGMGTIRFTYGGHATFPTIQHDMRDPASFDKSSILAISLITMFNIIMVTACGLAYGSSLRASVLNSIQSFWIQQATNIMITLHCLFTLCLVVNPFSQTFEDLFHVPQGFGLKRVLLRSITMLAVVFTAATIPNFGSVLNLIGSSTTTCTSAVFPCVFYLYISAADKRSQESEDPKNQTPISFVE</sequence>
<feature type="transmembrane region" description="Helical" evidence="6">
    <location>
        <begin position="288"/>
        <end position="309"/>
    </location>
</feature>
<feature type="transmembrane region" description="Helical" evidence="6">
    <location>
        <begin position="61"/>
        <end position="85"/>
    </location>
</feature>
<reference evidence="8" key="1">
    <citation type="submission" date="2022-01" db="EMBL/GenBank/DDBJ databases">
        <title>Genome Sequence Resource for Two Populations of Ditylenchus destructor, the Migratory Endoparasitic Phytonematode.</title>
        <authorList>
            <person name="Zhang H."/>
            <person name="Lin R."/>
            <person name="Xie B."/>
        </authorList>
    </citation>
    <scope>NUCLEOTIDE SEQUENCE</scope>
    <source>
        <strain evidence="8">BazhouSP</strain>
    </source>
</reference>
<keyword evidence="5 6" id="KW-0472">Membrane</keyword>
<comment type="subcellular location">
    <subcellularLocation>
        <location evidence="1">Membrane</location>
    </subcellularLocation>
</comment>
<evidence type="ECO:0000256" key="6">
    <source>
        <dbReference type="SAM" id="Phobius"/>
    </source>
</evidence>
<dbReference type="Gene3D" id="1.20.1740.10">
    <property type="entry name" value="Amino acid/polyamine transporter I"/>
    <property type="match status" value="1"/>
</dbReference>
<keyword evidence="2" id="KW-0813">Transport</keyword>
<protein>
    <submittedName>
        <fullName evidence="8">Transmembrane amino acid transporter protein domain-containing protein</fullName>
    </submittedName>
</protein>
<proteinExistence type="predicted"/>
<dbReference type="EMBL" id="JAKKPZ010000003">
    <property type="protein sequence ID" value="KAI1723659.1"/>
    <property type="molecule type" value="Genomic_DNA"/>
</dbReference>
<evidence type="ECO:0000313" key="9">
    <source>
        <dbReference type="Proteomes" id="UP001201812"/>
    </source>
</evidence>
<evidence type="ECO:0000313" key="8">
    <source>
        <dbReference type="EMBL" id="KAI1723659.1"/>
    </source>
</evidence>
<dbReference type="FunFam" id="1.20.1740.10:FF:000052">
    <property type="entry name" value="Lysine histidine transporter-like 3"/>
    <property type="match status" value="1"/>
</dbReference>
<evidence type="ECO:0000256" key="1">
    <source>
        <dbReference type="ARBA" id="ARBA00004370"/>
    </source>
</evidence>
<feature type="transmembrane region" description="Helical" evidence="6">
    <location>
        <begin position="329"/>
        <end position="347"/>
    </location>
</feature>
<feature type="domain" description="Amino acid transporter transmembrane" evidence="7">
    <location>
        <begin position="63"/>
        <end position="425"/>
    </location>
</feature>
<comment type="caution">
    <text evidence="8">The sequence shown here is derived from an EMBL/GenBank/DDBJ whole genome shotgun (WGS) entry which is preliminary data.</text>
</comment>
<accession>A0AAD4NFZ2</accession>
<dbReference type="InterPro" id="IPR013057">
    <property type="entry name" value="AA_transpt_TM"/>
</dbReference>
<keyword evidence="3 6" id="KW-0812">Transmembrane</keyword>
<dbReference type="Proteomes" id="UP001201812">
    <property type="component" value="Unassembled WGS sequence"/>
</dbReference>
<keyword evidence="4 6" id="KW-1133">Transmembrane helix</keyword>
<evidence type="ECO:0000256" key="4">
    <source>
        <dbReference type="ARBA" id="ARBA00022989"/>
    </source>
</evidence>
<feature type="transmembrane region" description="Helical" evidence="6">
    <location>
        <begin position="91"/>
        <end position="112"/>
    </location>
</feature>
<feature type="transmembrane region" description="Helical" evidence="6">
    <location>
        <begin position="250"/>
        <end position="267"/>
    </location>
</feature>